<dbReference type="Proteomes" id="UP001500751">
    <property type="component" value="Unassembled WGS sequence"/>
</dbReference>
<dbReference type="RefSeq" id="WP_344663884.1">
    <property type="nucleotide sequence ID" value="NZ_BAAAQN010000002.1"/>
</dbReference>
<evidence type="ECO:0000313" key="3">
    <source>
        <dbReference type="Proteomes" id="UP001500751"/>
    </source>
</evidence>
<evidence type="ECO:0000256" key="1">
    <source>
        <dbReference type="SAM" id="Phobius"/>
    </source>
</evidence>
<comment type="caution">
    <text evidence="2">The sequence shown here is derived from an EMBL/GenBank/DDBJ whole genome shotgun (WGS) entry which is preliminary data.</text>
</comment>
<keyword evidence="1" id="KW-1133">Transmembrane helix</keyword>
<sequence length="76" mass="7974">MKSPDRRPRPFSLATELRILAVGLFAVAGGALLLDRTEQLGPAEVAGAALIVVAVAAVNIVVGLRRSRRAADALER</sequence>
<keyword evidence="3" id="KW-1185">Reference proteome</keyword>
<proteinExistence type="predicted"/>
<dbReference type="EMBL" id="BAAAQN010000002">
    <property type="protein sequence ID" value="GAA2013804.1"/>
    <property type="molecule type" value="Genomic_DNA"/>
</dbReference>
<gene>
    <name evidence="2" type="ORF">GCM10009839_05840</name>
</gene>
<name>A0ABP5F5R7_9ACTN</name>
<protein>
    <submittedName>
        <fullName evidence="2">Uncharacterized protein</fullName>
    </submittedName>
</protein>
<feature type="transmembrane region" description="Helical" evidence="1">
    <location>
        <begin position="45"/>
        <end position="64"/>
    </location>
</feature>
<organism evidence="2 3">
    <name type="scientific">Catenulispora yoronensis</name>
    <dbReference type="NCBI Taxonomy" id="450799"/>
    <lineage>
        <taxon>Bacteria</taxon>
        <taxon>Bacillati</taxon>
        <taxon>Actinomycetota</taxon>
        <taxon>Actinomycetes</taxon>
        <taxon>Catenulisporales</taxon>
        <taxon>Catenulisporaceae</taxon>
        <taxon>Catenulispora</taxon>
    </lineage>
</organism>
<evidence type="ECO:0000313" key="2">
    <source>
        <dbReference type="EMBL" id="GAA2013804.1"/>
    </source>
</evidence>
<reference evidence="3" key="1">
    <citation type="journal article" date="2019" name="Int. J. Syst. Evol. Microbiol.">
        <title>The Global Catalogue of Microorganisms (GCM) 10K type strain sequencing project: providing services to taxonomists for standard genome sequencing and annotation.</title>
        <authorList>
            <consortium name="The Broad Institute Genomics Platform"/>
            <consortium name="The Broad Institute Genome Sequencing Center for Infectious Disease"/>
            <person name="Wu L."/>
            <person name="Ma J."/>
        </authorList>
    </citation>
    <scope>NUCLEOTIDE SEQUENCE [LARGE SCALE GENOMIC DNA]</scope>
    <source>
        <strain evidence="3">JCM 16014</strain>
    </source>
</reference>
<keyword evidence="1" id="KW-0812">Transmembrane</keyword>
<feature type="transmembrane region" description="Helical" evidence="1">
    <location>
        <begin position="12"/>
        <end position="33"/>
    </location>
</feature>
<accession>A0ABP5F5R7</accession>
<keyword evidence="1" id="KW-0472">Membrane</keyword>